<evidence type="ECO:0000259" key="5">
    <source>
        <dbReference type="Pfam" id="PF04542"/>
    </source>
</evidence>
<dbReference type="Pfam" id="PF04542">
    <property type="entry name" value="Sigma70_r2"/>
    <property type="match status" value="1"/>
</dbReference>
<feature type="domain" description="RNA polymerase sigma-70 region 2" evidence="5">
    <location>
        <begin position="24"/>
        <end position="88"/>
    </location>
</feature>
<dbReference type="Gene3D" id="1.10.1740.10">
    <property type="match status" value="1"/>
</dbReference>
<dbReference type="SUPFAM" id="SSF88946">
    <property type="entry name" value="Sigma2 domain of RNA polymerase sigma factors"/>
    <property type="match status" value="1"/>
</dbReference>
<dbReference type="InterPro" id="IPR013324">
    <property type="entry name" value="RNA_pol_sigma_r3/r4-like"/>
</dbReference>
<dbReference type="Pfam" id="PF08281">
    <property type="entry name" value="Sigma70_r4_2"/>
    <property type="match status" value="1"/>
</dbReference>
<dbReference type="RefSeq" id="WP_089357693.1">
    <property type="nucleotide sequence ID" value="NZ_FZPD01000005.1"/>
</dbReference>
<reference evidence="7 8" key="1">
    <citation type="submission" date="2017-06" db="EMBL/GenBank/DDBJ databases">
        <authorList>
            <person name="Kim H.J."/>
            <person name="Triplett B.A."/>
        </authorList>
    </citation>
    <scope>NUCLEOTIDE SEQUENCE [LARGE SCALE GENOMIC DNA]</scope>
    <source>
        <strain evidence="7 8">DSM 19307</strain>
    </source>
</reference>
<dbReference type="AlphaFoldDB" id="A0A239L5J0"/>
<dbReference type="PANTHER" id="PTHR43133">
    <property type="entry name" value="RNA POLYMERASE ECF-TYPE SIGMA FACTO"/>
    <property type="match status" value="1"/>
</dbReference>
<keyword evidence="4" id="KW-0804">Transcription</keyword>
<dbReference type="InterPro" id="IPR013325">
    <property type="entry name" value="RNA_pol_sigma_r2"/>
</dbReference>
<dbReference type="GO" id="GO:0016987">
    <property type="term" value="F:sigma factor activity"/>
    <property type="evidence" value="ECO:0007669"/>
    <property type="project" value="UniProtKB-KW"/>
</dbReference>
<dbReference type="PANTHER" id="PTHR43133:SF46">
    <property type="entry name" value="RNA POLYMERASE SIGMA-70 FACTOR ECF SUBFAMILY"/>
    <property type="match status" value="1"/>
</dbReference>
<dbReference type="Proteomes" id="UP000198393">
    <property type="component" value="Unassembled WGS sequence"/>
</dbReference>
<evidence type="ECO:0000256" key="1">
    <source>
        <dbReference type="ARBA" id="ARBA00010641"/>
    </source>
</evidence>
<evidence type="ECO:0000313" key="8">
    <source>
        <dbReference type="Proteomes" id="UP000198393"/>
    </source>
</evidence>
<keyword evidence="2" id="KW-0805">Transcription regulation</keyword>
<comment type="similarity">
    <text evidence="1">Belongs to the sigma-70 factor family. ECF subfamily.</text>
</comment>
<keyword evidence="3" id="KW-0731">Sigma factor</keyword>
<evidence type="ECO:0000256" key="3">
    <source>
        <dbReference type="ARBA" id="ARBA00023082"/>
    </source>
</evidence>
<sequence>MSVTEEKLIKGCQKGKREYQQALYDKYCDGMFLVALRYSKAQQEAEDILQEAFIKVFKNIKNFRKDSSLAYWIKRIVVNTALNHQRSKLYLYPMVDVNDLDDWSTKESVISGMGYEELLQLIRELPTGCQVIFNLFAIEGYKHHEIAEKLQISEGTSKSQYSRAKSLLVEKVTQRDKLRYGSGEL</sequence>
<dbReference type="InterPro" id="IPR014284">
    <property type="entry name" value="RNA_pol_sigma-70_dom"/>
</dbReference>
<organism evidence="7 8">
    <name type="scientific">Ekhidna lutea</name>
    <dbReference type="NCBI Taxonomy" id="447679"/>
    <lineage>
        <taxon>Bacteria</taxon>
        <taxon>Pseudomonadati</taxon>
        <taxon>Bacteroidota</taxon>
        <taxon>Cytophagia</taxon>
        <taxon>Cytophagales</taxon>
        <taxon>Reichenbachiellaceae</taxon>
        <taxon>Ekhidna</taxon>
    </lineage>
</organism>
<evidence type="ECO:0000259" key="6">
    <source>
        <dbReference type="Pfam" id="PF08281"/>
    </source>
</evidence>
<dbReference type="EMBL" id="FZPD01000005">
    <property type="protein sequence ID" value="SNT25876.1"/>
    <property type="molecule type" value="Genomic_DNA"/>
</dbReference>
<dbReference type="Gene3D" id="1.10.10.10">
    <property type="entry name" value="Winged helix-like DNA-binding domain superfamily/Winged helix DNA-binding domain"/>
    <property type="match status" value="1"/>
</dbReference>
<evidence type="ECO:0000256" key="2">
    <source>
        <dbReference type="ARBA" id="ARBA00023015"/>
    </source>
</evidence>
<dbReference type="SUPFAM" id="SSF88659">
    <property type="entry name" value="Sigma3 and sigma4 domains of RNA polymerase sigma factors"/>
    <property type="match status" value="1"/>
</dbReference>
<name>A0A239L5J0_EKHLU</name>
<dbReference type="InterPro" id="IPR036388">
    <property type="entry name" value="WH-like_DNA-bd_sf"/>
</dbReference>
<proteinExistence type="inferred from homology"/>
<dbReference type="OrthoDB" id="941544at2"/>
<dbReference type="GO" id="GO:0003677">
    <property type="term" value="F:DNA binding"/>
    <property type="evidence" value="ECO:0007669"/>
    <property type="project" value="InterPro"/>
</dbReference>
<protein>
    <submittedName>
        <fullName evidence="7">RNA polymerase sigma-70 factor, ECF subfamily</fullName>
    </submittedName>
</protein>
<dbReference type="InterPro" id="IPR013249">
    <property type="entry name" value="RNA_pol_sigma70_r4_t2"/>
</dbReference>
<dbReference type="InterPro" id="IPR039425">
    <property type="entry name" value="RNA_pol_sigma-70-like"/>
</dbReference>
<feature type="domain" description="RNA polymerase sigma factor 70 region 4 type 2" evidence="6">
    <location>
        <begin position="116"/>
        <end position="167"/>
    </location>
</feature>
<keyword evidence="8" id="KW-1185">Reference proteome</keyword>
<dbReference type="NCBIfam" id="TIGR02937">
    <property type="entry name" value="sigma70-ECF"/>
    <property type="match status" value="1"/>
</dbReference>
<evidence type="ECO:0000256" key="4">
    <source>
        <dbReference type="ARBA" id="ARBA00023163"/>
    </source>
</evidence>
<accession>A0A239L5J0</accession>
<dbReference type="InterPro" id="IPR007627">
    <property type="entry name" value="RNA_pol_sigma70_r2"/>
</dbReference>
<gene>
    <name evidence="7" type="ORF">SAMN05421640_3001</name>
</gene>
<evidence type="ECO:0000313" key="7">
    <source>
        <dbReference type="EMBL" id="SNT25876.1"/>
    </source>
</evidence>
<dbReference type="GO" id="GO:0006352">
    <property type="term" value="P:DNA-templated transcription initiation"/>
    <property type="evidence" value="ECO:0007669"/>
    <property type="project" value="InterPro"/>
</dbReference>